<dbReference type="PROSITE" id="PS51318">
    <property type="entry name" value="TAT"/>
    <property type="match status" value="1"/>
</dbReference>
<dbReference type="InterPro" id="IPR023765">
    <property type="entry name" value="SBP_5_CS"/>
</dbReference>
<dbReference type="PROSITE" id="PS01040">
    <property type="entry name" value="SBP_BACTERIAL_5"/>
    <property type="match status" value="1"/>
</dbReference>
<dbReference type="Gene3D" id="3.40.190.10">
    <property type="entry name" value="Periplasmic binding protein-like II"/>
    <property type="match status" value="1"/>
</dbReference>
<dbReference type="InterPro" id="IPR006311">
    <property type="entry name" value="TAT_signal"/>
</dbReference>
<dbReference type="NCBIfam" id="TIGR01409">
    <property type="entry name" value="TAT_signal_seq"/>
    <property type="match status" value="1"/>
</dbReference>
<evidence type="ECO:0000256" key="1">
    <source>
        <dbReference type="ARBA" id="ARBA00004418"/>
    </source>
</evidence>
<organism evidence="6 7">
    <name type="scientific">Rhodobium gokarnense</name>
    <dbReference type="NCBI Taxonomy" id="364296"/>
    <lineage>
        <taxon>Bacteria</taxon>
        <taxon>Pseudomonadati</taxon>
        <taxon>Pseudomonadota</taxon>
        <taxon>Alphaproteobacteria</taxon>
        <taxon>Hyphomicrobiales</taxon>
        <taxon>Rhodobiaceae</taxon>
        <taxon>Rhodobium</taxon>
    </lineage>
</organism>
<evidence type="ECO:0000313" key="6">
    <source>
        <dbReference type="EMBL" id="MCW2306884.1"/>
    </source>
</evidence>
<accession>A0ABT3H968</accession>
<dbReference type="Pfam" id="PF00496">
    <property type="entry name" value="SBP_bac_5"/>
    <property type="match status" value="1"/>
</dbReference>
<evidence type="ECO:0000256" key="4">
    <source>
        <dbReference type="SAM" id="SignalP"/>
    </source>
</evidence>
<dbReference type="PANTHER" id="PTHR30290:SF38">
    <property type="entry name" value="D,D-DIPEPTIDE-BINDING PERIPLASMIC PROTEIN DDPA-RELATED"/>
    <property type="match status" value="1"/>
</dbReference>
<comment type="caution">
    <text evidence="6">The sequence shown here is derived from an EMBL/GenBank/DDBJ whole genome shotgun (WGS) entry which is preliminary data.</text>
</comment>
<gene>
    <name evidence="6" type="ORF">M2319_001206</name>
</gene>
<reference evidence="7" key="1">
    <citation type="submission" date="2023-07" db="EMBL/GenBank/DDBJ databases">
        <title>Genome sequencing of Purple Non-Sulfur Bacteria from various extreme environments.</title>
        <authorList>
            <person name="Mayer M."/>
        </authorList>
    </citation>
    <scope>NUCLEOTIDE SEQUENCE [LARGE SCALE GENOMIC DNA]</scope>
    <source>
        <strain evidence="7">DSM 17935</strain>
    </source>
</reference>
<comment type="similarity">
    <text evidence="2">Belongs to the bacterial solute-binding protein 5 family.</text>
</comment>
<feature type="chain" id="PRO_5046742566" evidence="4">
    <location>
        <begin position="27"/>
        <end position="530"/>
    </location>
</feature>
<dbReference type="Gene3D" id="3.10.105.10">
    <property type="entry name" value="Dipeptide-binding Protein, Domain 3"/>
    <property type="match status" value="1"/>
</dbReference>
<evidence type="ECO:0000256" key="3">
    <source>
        <dbReference type="ARBA" id="ARBA00022729"/>
    </source>
</evidence>
<evidence type="ECO:0000313" key="7">
    <source>
        <dbReference type="Proteomes" id="UP001209755"/>
    </source>
</evidence>
<evidence type="ECO:0000259" key="5">
    <source>
        <dbReference type="Pfam" id="PF00496"/>
    </source>
</evidence>
<keyword evidence="7" id="KW-1185">Reference proteome</keyword>
<keyword evidence="3 4" id="KW-0732">Signal</keyword>
<dbReference type="CDD" id="cd08502">
    <property type="entry name" value="PBP2_NikA_DppA_OppA_like_16"/>
    <property type="match status" value="1"/>
</dbReference>
<dbReference type="InterPro" id="IPR030678">
    <property type="entry name" value="Peptide/Ni-bd"/>
</dbReference>
<sequence length="530" mass="57747">MHRRNFLKGVAAGSAAALFSPRLSLAAESRVLKFVPSADVTVVDPVWTTAYVTRNHGYMVFDTLYGYDDNFQIRPQMVAGHEIGKDGLEWRLTLRDGLKFHDGEPVLARDVVASIRRWADRDVFGKDLMAATDELSAASDKVVVFRLKRPFALLPAALGKMTSRMPCIMPERLAMTPPSEQVTEVIGSGPFRFVADERVQGALTVYEKFQDYVPREGSAVGRTGGPKIANVDRVEWHVMPDAATASGALQAGEVDWVESPLPDLLPLLRSQDGIEVKLLDTSGTIGSMRLNHLHPPFDNPAIRRAVLSVIDQKNFMQAVAGEDPSMWRAGVGVFTPESPMASDAGMDILNGPRDFEAGKAAIAEAGYNGEPVVLLAASDYAALRAEAEVGADTLNRLGLNVDYQSLDWGTIQQRRRSREPLDKGGWSCLYTGINGLEAWDPSSHQNSRGLGDAGQYGWPVSDELEAARKAWLEAPDLAGQKAACERIQLGVFDVVPYIPLGLHYAPAAFRSTVSNIPYGFAQFYGVTKSA</sequence>
<dbReference type="PIRSF" id="PIRSF002741">
    <property type="entry name" value="MppA"/>
    <property type="match status" value="1"/>
</dbReference>
<dbReference type="PANTHER" id="PTHR30290">
    <property type="entry name" value="PERIPLASMIC BINDING COMPONENT OF ABC TRANSPORTER"/>
    <property type="match status" value="1"/>
</dbReference>
<proteinExistence type="inferred from homology"/>
<protein>
    <submittedName>
        <fullName evidence="6">Peptide/nickel transport system substrate-binding protein</fullName>
    </submittedName>
</protein>
<dbReference type="SUPFAM" id="SSF53850">
    <property type="entry name" value="Periplasmic binding protein-like II"/>
    <property type="match status" value="1"/>
</dbReference>
<comment type="subcellular location">
    <subcellularLocation>
        <location evidence="1">Periplasm</location>
    </subcellularLocation>
</comment>
<dbReference type="RefSeq" id="WP_264600547.1">
    <property type="nucleotide sequence ID" value="NZ_JAOQNS010000003.1"/>
</dbReference>
<dbReference type="Proteomes" id="UP001209755">
    <property type="component" value="Unassembled WGS sequence"/>
</dbReference>
<evidence type="ECO:0000256" key="2">
    <source>
        <dbReference type="ARBA" id="ARBA00005695"/>
    </source>
</evidence>
<dbReference type="InterPro" id="IPR039424">
    <property type="entry name" value="SBP_5"/>
</dbReference>
<dbReference type="EMBL" id="JAOQNS010000003">
    <property type="protein sequence ID" value="MCW2306884.1"/>
    <property type="molecule type" value="Genomic_DNA"/>
</dbReference>
<feature type="domain" description="Solute-binding protein family 5" evidence="5">
    <location>
        <begin position="73"/>
        <end position="418"/>
    </location>
</feature>
<feature type="signal peptide" evidence="4">
    <location>
        <begin position="1"/>
        <end position="26"/>
    </location>
</feature>
<dbReference type="InterPro" id="IPR000914">
    <property type="entry name" value="SBP_5_dom"/>
</dbReference>
<dbReference type="InterPro" id="IPR019546">
    <property type="entry name" value="TAT_signal_bac_arc"/>
</dbReference>
<name>A0ABT3H968_9HYPH</name>